<dbReference type="OrthoDB" id="3296614at2"/>
<gene>
    <name evidence="1" type="ORF">AQ490_06805</name>
</gene>
<keyword evidence="2" id="KW-1185">Reference proteome</keyword>
<name>A0A0T6LNB7_WENVI</name>
<protein>
    <submittedName>
        <fullName evidence="1">Uncharacterized protein</fullName>
    </submittedName>
</protein>
<sequence>MSRYAESRPYVLPESLAELNGPTEGVVWLPRHLDWGPAYGYDLGDAADLAVMYERVIREARSREDLRAYLEGGTVRRLWSRLVLPSPVRALWERRFPELVVPPSAAA</sequence>
<comment type="caution">
    <text evidence="1">The sequence shown here is derived from an EMBL/GenBank/DDBJ whole genome shotgun (WGS) entry which is preliminary data.</text>
</comment>
<accession>A0A0T6LNB7</accession>
<dbReference type="AlphaFoldDB" id="A0A0T6LNB7"/>
<dbReference type="EMBL" id="LLZU01000036">
    <property type="protein sequence ID" value="KRV47595.1"/>
    <property type="molecule type" value="Genomic_DNA"/>
</dbReference>
<dbReference type="STRING" id="76728.AQ490_06805"/>
<evidence type="ECO:0000313" key="2">
    <source>
        <dbReference type="Proteomes" id="UP000050867"/>
    </source>
</evidence>
<organism evidence="1 2">
    <name type="scientific">Wenjunlia vitaminophila</name>
    <name type="common">Streptomyces vitaminophilus</name>
    <dbReference type="NCBI Taxonomy" id="76728"/>
    <lineage>
        <taxon>Bacteria</taxon>
        <taxon>Bacillati</taxon>
        <taxon>Actinomycetota</taxon>
        <taxon>Actinomycetes</taxon>
        <taxon>Kitasatosporales</taxon>
        <taxon>Streptomycetaceae</taxon>
        <taxon>Wenjunlia</taxon>
    </lineage>
</organism>
<proteinExistence type="predicted"/>
<dbReference type="Proteomes" id="UP000050867">
    <property type="component" value="Unassembled WGS sequence"/>
</dbReference>
<reference evidence="1 2" key="1">
    <citation type="submission" date="2015-10" db="EMBL/GenBank/DDBJ databases">
        <title>Draft genome sequence of pyrrolomycin-producing Streptomyces vitaminophilus.</title>
        <authorList>
            <person name="Graham D.E."/>
            <person name="Mahan K.M."/>
            <person name="Klingeman D.M."/>
            <person name="Hettich R.L."/>
            <person name="Parry R.J."/>
        </authorList>
    </citation>
    <scope>NUCLEOTIDE SEQUENCE [LARGE SCALE GENOMIC DNA]</scope>
    <source>
        <strain evidence="1 2">ATCC 31673</strain>
    </source>
</reference>
<evidence type="ECO:0000313" key="1">
    <source>
        <dbReference type="EMBL" id="KRV47595.1"/>
    </source>
</evidence>
<dbReference type="RefSeq" id="WP_040912227.1">
    <property type="nucleotide sequence ID" value="NZ_LLZU01000036.1"/>
</dbReference>
<dbReference type="eggNOG" id="ENOG503367P">
    <property type="taxonomic scope" value="Bacteria"/>
</dbReference>